<feature type="region of interest" description="Disordered" evidence="4">
    <location>
        <begin position="331"/>
        <end position="405"/>
    </location>
</feature>
<evidence type="ECO:0000256" key="1">
    <source>
        <dbReference type="ARBA" id="ARBA00022443"/>
    </source>
</evidence>
<accession>A0AA88Y516</accession>
<feature type="domain" description="SH3" evidence="5">
    <location>
        <begin position="409"/>
        <end position="472"/>
    </location>
</feature>
<evidence type="ECO:0000256" key="4">
    <source>
        <dbReference type="SAM" id="MobiDB-lite"/>
    </source>
</evidence>
<dbReference type="Pfam" id="PF07653">
    <property type="entry name" value="SH3_2"/>
    <property type="match status" value="1"/>
</dbReference>
<feature type="region of interest" description="Disordered" evidence="4">
    <location>
        <begin position="114"/>
        <end position="134"/>
    </location>
</feature>
<keyword evidence="7" id="KW-1185">Reference proteome</keyword>
<feature type="domain" description="SH3" evidence="5">
    <location>
        <begin position="183"/>
        <end position="243"/>
    </location>
</feature>
<feature type="compositionally biased region" description="Polar residues" evidence="4">
    <location>
        <begin position="341"/>
        <end position="360"/>
    </location>
</feature>
<dbReference type="PANTHER" id="PTHR46037">
    <property type="entry name" value="PROTEIN ENHANCER OF SEVENLESS 2B"/>
    <property type="match status" value="1"/>
</dbReference>
<dbReference type="AlphaFoldDB" id="A0AA88Y516"/>
<comment type="caution">
    <text evidence="6">The sequence shown here is derived from an EMBL/GenBank/DDBJ whole genome shotgun (WGS) entry which is preliminary data.</text>
</comment>
<feature type="compositionally biased region" description="Low complexity" evidence="4">
    <location>
        <begin position="362"/>
        <end position="375"/>
    </location>
</feature>
<gene>
    <name evidence="6" type="ORF">FSP39_017208</name>
</gene>
<evidence type="ECO:0000313" key="7">
    <source>
        <dbReference type="Proteomes" id="UP001186944"/>
    </source>
</evidence>
<dbReference type="CDD" id="cd00174">
    <property type="entry name" value="SH3"/>
    <property type="match status" value="2"/>
</dbReference>
<dbReference type="InterPro" id="IPR036028">
    <property type="entry name" value="SH3-like_dom_sf"/>
</dbReference>
<dbReference type="SMART" id="SM00326">
    <property type="entry name" value="SH3"/>
    <property type="match status" value="3"/>
</dbReference>
<dbReference type="Pfam" id="PF00018">
    <property type="entry name" value="SH3_1"/>
    <property type="match status" value="1"/>
</dbReference>
<feature type="domain" description="SH3" evidence="5">
    <location>
        <begin position="50"/>
        <end position="109"/>
    </location>
</feature>
<feature type="compositionally biased region" description="Polar residues" evidence="4">
    <location>
        <begin position="383"/>
        <end position="405"/>
    </location>
</feature>
<keyword evidence="2" id="KW-0727">SH2 domain</keyword>
<dbReference type="InterPro" id="IPR043539">
    <property type="entry name" value="Grb2-like"/>
</dbReference>
<evidence type="ECO:0000256" key="3">
    <source>
        <dbReference type="PROSITE-ProRule" id="PRU00192"/>
    </source>
</evidence>
<reference evidence="6" key="1">
    <citation type="submission" date="2019-08" db="EMBL/GenBank/DDBJ databases">
        <title>The improved chromosome-level genome for the pearl oyster Pinctada fucata martensii using PacBio sequencing and Hi-C.</title>
        <authorList>
            <person name="Zheng Z."/>
        </authorList>
    </citation>
    <scope>NUCLEOTIDE SEQUENCE</scope>
    <source>
        <strain evidence="6">ZZ-2019</strain>
        <tissue evidence="6">Adductor muscle</tissue>
    </source>
</reference>
<organism evidence="6 7">
    <name type="scientific">Pinctada imbricata</name>
    <name type="common">Atlantic pearl-oyster</name>
    <name type="synonym">Pinctada martensii</name>
    <dbReference type="NCBI Taxonomy" id="66713"/>
    <lineage>
        <taxon>Eukaryota</taxon>
        <taxon>Metazoa</taxon>
        <taxon>Spiralia</taxon>
        <taxon>Lophotrochozoa</taxon>
        <taxon>Mollusca</taxon>
        <taxon>Bivalvia</taxon>
        <taxon>Autobranchia</taxon>
        <taxon>Pteriomorphia</taxon>
        <taxon>Pterioida</taxon>
        <taxon>Pterioidea</taxon>
        <taxon>Pteriidae</taxon>
        <taxon>Pinctada</taxon>
    </lineage>
</organism>
<protein>
    <recommendedName>
        <fullName evidence="5">SH3 domain-containing protein</fullName>
    </recommendedName>
</protein>
<dbReference type="SUPFAM" id="SSF50044">
    <property type="entry name" value="SH3-domain"/>
    <property type="match status" value="3"/>
</dbReference>
<dbReference type="Proteomes" id="UP001186944">
    <property type="component" value="Unassembled WGS sequence"/>
</dbReference>
<evidence type="ECO:0000313" key="6">
    <source>
        <dbReference type="EMBL" id="KAK3098207.1"/>
    </source>
</evidence>
<dbReference type="PROSITE" id="PS50002">
    <property type="entry name" value="SH3"/>
    <property type="match status" value="3"/>
</dbReference>
<sequence>MAFLCPSRVGRDIKDRKKKVKASAVLGRITGSDSVDTLVRVGLEKQHGLPADCKLLVIKNFEPLSNDELPVRRGQEVYLLYAENEWYYVINAQGQEGFVPRTFCTTVKSKSKPTKEKERYRRSSGGSSESNLINDSFESSGTYFSDNSENASRFDSGILLSDKNNTSYEASDMYPEVRPFRKTLHGQYIALYDFTGLDENDVTVERAELFDVLNIEDPDWSWIRKYDGQEGFVPKSYICPVEPLRIQERISTLENSAAQIQFHPATPSIRQPLVSHQQLRFQHSTPQPSHKFPLRPSSLAVSKCFSSETNVSDLRKERSALRVHDCSHKERLERNAKARSRSSSPAVSDNTNFRSNSKPFNPSVSPSPAVWSSPATADRSRLKVSSTSLNDEQSHSRSSTPSIKTNGIQGISELVMLYDFTSKDSNSFMVRRGENVYVDNPDQADPHWVWVFHPKSQGYGYVPRDYVKSTMLKTTL</sequence>
<evidence type="ECO:0000256" key="2">
    <source>
        <dbReference type="ARBA" id="ARBA00022999"/>
    </source>
</evidence>
<dbReference type="EMBL" id="VSWD01000007">
    <property type="protein sequence ID" value="KAK3098207.1"/>
    <property type="molecule type" value="Genomic_DNA"/>
</dbReference>
<evidence type="ECO:0000259" key="5">
    <source>
        <dbReference type="PROSITE" id="PS50002"/>
    </source>
</evidence>
<name>A0AA88Y516_PINIB</name>
<keyword evidence="1 3" id="KW-0728">SH3 domain</keyword>
<dbReference type="Gene3D" id="2.30.30.40">
    <property type="entry name" value="SH3 Domains"/>
    <property type="match status" value="3"/>
</dbReference>
<proteinExistence type="predicted"/>
<dbReference type="InterPro" id="IPR001452">
    <property type="entry name" value="SH3_domain"/>
</dbReference>